<evidence type="ECO:0000313" key="9">
    <source>
        <dbReference type="EMBL" id="ACL71905.1"/>
    </source>
</evidence>
<comment type="subunit">
    <text evidence="6">Part of the Bam complex.</text>
</comment>
<dbReference type="InterPro" id="IPR017689">
    <property type="entry name" value="BamD"/>
</dbReference>
<evidence type="ECO:0000256" key="1">
    <source>
        <dbReference type="ARBA" id="ARBA00022729"/>
    </source>
</evidence>
<keyword evidence="2 6" id="KW-0472">Membrane</keyword>
<dbReference type="HOGENOM" id="CLU_065982_0_2_6"/>
<evidence type="ECO:0000256" key="7">
    <source>
        <dbReference type="SAM" id="SignalP"/>
    </source>
</evidence>
<accession>B8GN44</accession>
<dbReference type="PANTHER" id="PTHR37423:SF1">
    <property type="entry name" value="OUTER MEMBRANE PROTEIN ASSEMBLY FACTOR BAMD"/>
    <property type="match status" value="1"/>
</dbReference>
<dbReference type="GO" id="GO:1990063">
    <property type="term" value="C:Bam protein complex"/>
    <property type="evidence" value="ECO:0007669"/>
    <property type="project" value="TreeGrafter"/>
</dbReference>
<dbReference type="Gene3D" id="1.25.40.10">
    <property type="entry name" value="Tetratricopeptide repeat domain"/>
    <property type="match status" value="1"/>
</dbReference>
<evidence type="ECO:0000259" key="8">
    <source>
        <dbReference type="Pfam" id="PF13525"/>
    </source>
</evidence>
<evidence type="ECO:0000256" key="4">
    <source>
        <dbReference type="ARBA" id="ARBA00023237"/>
    </source>
</evidence>
<dbReference type="STRING" id="396588.Tgr7_0814"/>
<keyword evidence="10" id="KW-1185">Reference proteome</keyword>
<reference evidence="9 10" key="1">
    <citation type="journal article" date="2011" name="Stand. Genomic Sci.">
        <title>Complete genome sequence of 'Thioalkalivibrio sulfidophilus' HL-EbGr7.</title>
        <authorList>
            <person name="Muyzer G."/>
            <person name="Sorokin D.Y."/>
            <person name="Mavromatis K."/>
            <person name="Lapidus A."/>
            <person name="Clum A."/>
            <person name="Ivanova N."/>
            <person name="Pati A."/>
            <person name="d'Haeseleer P."/>
            <person name="Woyke T."/>
            <person name="Kyrpides N.C."/>
        </authorList>
    </citation>
    <scope>NUCLEOTIDE SEQUENCE [LARGE SCALE GENOMIC DNA]</scope>
    <source>
        <strain evidence="9 10">HL-EbGR7</strain>
    </source>
</reference>
<name>B8GN44_THISH</name>
<feature type="domain" description="Outer membrane lipoprotein BamD-like" evidence="8">
    <location>
        <begin position="31"/>
        <end position="236"/>
    </location>
</feature>
<dbReference type="GO" id="GO:0051205">
    <property type="term" value="P:protein insertion into membrane"/>
    <property type="evidence" value="ECO:0007669"/>
    <property type="project" value="UniProtKB-UniRule"/>
</dbReference>
<gene>
    <name evidence="6" type="primary">bamD</name>
    <name evidence="9" type="ordered locus">Tgr7_0814</name>
</gene>
<comment type="similarity">
    <text evidence="6">Belongs to the BamD family.</text>
</comment>
<keyword evidence="3 6" id="KW-0564">Palmitate</keyword>
<dbReference type="NCBIfam" id="TIGR03302">
    <property type="entry name" value="OM_YfiO"/>
    <property type="match status" value="1"/>
</dbReference>
<dbReference type="Proteomes" id="UP000002383">
    <property type="component" value="Chromosome"/>
</dbReference>
<dbReference type="RefSeq" id="WP_012637393.1">
    <property type="nucleotide sequence ID" value="NC_011901.1"/>
</dbReference>
<dbReference type="HAMAP" id="MF_00922">
    <property type="entry name" value="OM_assembly_BamD"/>
    <property type="match status" value="1"/>
</dbReference>
<dbReference type="PANTHER" id="PTHR37423">
    <property type="entry name" value="SOLUBLE LYTIC MUREIN TRANSGLYCOSYLASE-RELATED"/>
    <property type="match status" value="1"/>
</dbReference>
<keyword evidence="4 6" id="KW-0998">Cell outer membrane</keyword>
<dbReference type="AlphaFoldDB" id="B8GN44"/>
<dbReference type="InterPro" id="IPR011990">
    <property type="entry name" value="TPR-like_helical_dom_sf"/>
</dbReference>
<keyword evidence="1 6" id="KW-0732">Signal</keyword>
<sequence precursor="true">MRQFILLLLVSLLSLTLVAGCGANRQDPTRDWSASQLYTEARAALDRGNFDQAVSYYESLEARFPFSRFAQQAQLEVAYAYHKADEPEMALAAADRFIQINPRHPYVDYAYYLKGLVNANRGQGYLQRWFPRDPSSRNPAHLRQAFDDFSTLVGNFPDSRYAEDAHQRLIYLRNMLAAHELHVANFYMRRGAWLAAAQRARTVIERYPEADSNLDALEVMVRAYRELELNDLANDALRVLTLNDPERAARLQNR</sequence>
<evidence type="ECO:0000256" key="5">
    <source>
        <dbReference type="ARBA" id="ARBA00023288"/>
    </source>
</evidence>
<evidence type="ECO:0000256" key="2">
    <source>
        <dbReference type="ARBA" id="ARBA00023136"/>
    </source>
</evidence>
<feature type="signal peptide" evidence="7">
    <location>
        <begin position="1"/>
        <end position="19"/>
    </location>
</feature>
<organism evidence="9 10">
    <name type="scientific">Thioalkalivibrio sulfidiphilus (strain HL-EbGR7)</name>
    <dbReference type="NCBI Taxonomy" id="396588"/>
    <lineage>
        <taxon>Bacteria</taxon>
        <taxon>Pseudomonadati</taxon>
        <taxon>Pseudomonadota</taxon>
        <taxon>Gammaproteobacteria</taxon>
        <taxon>Chromatiales</taxon>
        <taxon>Ectothiorhodospiraceae</taxon>
        <taxon>Thioalkalivibrio</taxon>
    </lineage>
</organism>
<dbReference type="eggNOG" id="COG4105">
    <property type="taxonomic scope" value="Bacteria"/>
</dbReference>
<dbReference type="PROSITE" id="PS51257">
    <property type="entry name" value="PROKAR_LIPOPROTEIN"/>
    <property type="match status" value="1"/>
</dbReference>
<comment type="function">
    <text evidence="6">Part of the outer membrane protein assembly complex, which is involved in assembly and insertion of beta-barrel proteins into the outer membrane.</text>
</comment>
<evidence type="ECO:0000256" key="6">
    <source>
        <dbReference type="HAMAP-Rule" id="MF_00922"/>
    </source>
</evidence>
<dbReference type="CDD" id="cd15830">
    <property type="entry name" value="BamD"/>
    <property type="match status" value="1"/>
</dbReference>
<feature type="chain" id="PRO_5009008108" description="Outer membrane protein assembly factor BamD" evidence="7">
    <location>
        <begin position="20"/>
        <end position="254"/>
    </location>
</feature>
<keyword evidence="5 6" id="KW-0449">Lipoprotein</keyword>
<dbReference type="GO" id="GO:0043165">
    <property type="term" value="P:Gram-negative-bacterium-type cell outer membrane assembly"/>
    <property type="evidence" value="ECO:0007669"/>
    <property type="project" value="UniProtKB-UniRule"/>
</dbReference>
<proteinExistence type="inferred from homology"/>
<dbReference type="SUPFAM" id="SSF48452">
    <property type="entry name" value="TPR-like"/>
    <property type="match status" value="1"/>
</dbReference>
<protein>
    <recommendedName>
        <fullName evidence="6">Outer membrane protein assembly factor BamD</fullName>
    </recommendedName>
</protein>
<dbReference type="EMBL" id="CP001339">
    <property type="protein sequence ID" value="ACL71905.1"/>
    <property type="molecule type" value="Genomic_DNA"/>
</dbReference>
<evidence type="ECO:0000313" key="10">
    <source>
        <dbReference type="Proteomes" id="UP000002383"/>
    </source>
</evidence>
<evidence type="ECO:0000256" key="3">
    <source>
        <dbReference type="ARBA" id="ARBA00023139"/>
    </source>
</evidence>
<dbReference type="InterPro" id="IPR039565">
    <property type="entry name" value="BamD-like"/>
</dbReference>
<comment type="subcellular location">
    <subcellularLocation>
        <location evidence="6">Cell outer membrane</location>
        <topology evidence="6">Lipid-anchor</topology>
    </subcellularLocation>
</comment>
<dbReference type="OrthoDB" id="9779191at2"/>
<dbReference type="KEGG" id="tgr:Tgr7_0814"/>
<dbReference type="Pfam" id="PF13525">
    <property type="entry name" value="YfiO"/>
    <property type="match status" value="1"/>
</dbReference>